<keyword evidence="4" id="KW-1185">Reference proteome</keyword>
<evidence type="ECO:0000259" key="2">
    <source>
        <dbReference type="Pfam" id="PF18885"/>
    </source>
</evidence>
<sequence length="2026" mass="214899">MSGSASIRNSRMKFAKGVLSAFMAVVTVVGFTPIVPYQAHAVEPESAPPASVQVAEEAAQLSAQESVDIAQTSVSSDTTTQADPDEAATQGAAQLQPASEGDAQLSPADNVVGVSCIWNNQYYVTVAEAIAAIDADDTVTQATITMIGNSSETSDALIKKDITLLLEGKTLDMNTQAWVVSGDNAALSISTSADGGKITASGHDAISIQAGELTLDSGEINVTGLDAGDEAAIMVGEDGSFVMRDGTVSADNGIFAVSVAGSFSMSDGNLNGGVYASGSAEVELRGSSSLNTNGSSVSPLDVSGPVIISAGAGVMVEGNASVSLTHVYVNSTSTAPGAVVYGGNLIVDNSMVISDGGYGLSVTGGSAVVQDNSMVGTLADNQYGIYAELPGSVEVFSESANETKILGHEGYTVGGDLLAVLVHANVLSNNKIPYQAIEEGYVCTYLESKDMWVINKAPNAPVAIAPVFDYAGQQSIISLEGGQVIGEPVQYDSKVVADTDAGYTLEYQKSVSVGDQGKTLMAENLGDYNVLATLKDGFTWADGTTAPKVVSTTIIADIIASPTPKEDVVYSGAALSLYTFEEGTVFIGHGTVDDSTSPYNGYKWVSTNKGYTIYYLDNSGITVDFDANTINAVNAGSYGILVNLVDPTNTTWPDGSTGEFTVVGTIQKQPVTVPTAVENVVYTGSAQEVIDYGDGVTFASGATFPDVPVVTSAGYSIALTAKPATPGTAVGLNVNNEIVGNTAGTYTFTASIAGGYDNYEWADGGSADKTINATIAKAPVDKPKAIDDLVYNGEAQQIIDLGEGMVTGWDYDVPANPTAINVYTNLGYNFECAYYADFAVSEGQIVGTNAGSYGPFTATLNDNYIWSDNSIATYSVTGNIARKPVLVPEAIDDLTYTGAFQQVVDLNGDEITADNPGNEESDPYKAETDGGYYIIYPHNATGLHVSGGQLIAKDAGVYSNVKAYLDDNYEWFDAPEGYSATDPIPLYPAIDQAVITVPTVSVEGNTTEWTGEPIELMDLQGAVVLRTYVESGKTVAYTNKGYFLTYPLNVTYDNGKLYATSVGDYDITAYRENADNYVWSDEVLTPITDPREFRVSITKILTPAPTKIEHEAYVYDGDKKPLVDLGDAMILEYSTDPDTGVVTALTDSGYSLVYDSKPIVDLDTETNCLVGTDAGDYHITAVLDEGHEWATGADPEVPKVFDDEIARHQITKPIPDPSSFEYTGEPQVLVAGGEGYELSCDDLNVTIDEETGDAIATEIGKFEITATLDNNYAWAGVPNPDTEPFVAAVSIDRIVIDKPEYEPLITYTGEPQVLVAGGVGYTLSTDDPDVTIDPETGDAIATEVGVYEITATLAEHYAWDDDPEPSIDPLDYDVEISEDEVAIPEAVANLEYTGEPQVIVPGNEHYQLKIDNGEWLEPGQDAVVIENQNYVVTAKLVDSDNYVWEDGTTENKTINAMISKGRIPVPAGVEELVFSGEEQVIAEGGLGEYGLVPSAEAIAAGAELNPLTGDVLATDAGTYRISATLVDPDHYMWANGAIIDQEFDAVIAKKPIEIPEQTLELEYVRDGQIALEASDYYTFTPSAGSPVITEDGVVVDGVGVYAVVASLDDTANTEWADKASGVRVSTITVTPKAIAAPTVVEDLTYNREAQTMVAGGEGYQLAVGTGEPLAEGTDATATDAGDYEITATLYSDNYVWNLVGNLDGQVHLNCTIDRYKVIKPKAVEGLVYNRTAQTLVKGGEGYTLGVYDGGLHMTGLPDPDATFPEGKDATAIDANEYTVIAMLVDTDNYRWVDGLEGTTGYDIDPVELDTEIAKANISTASVTASNMAYTGAPLEPAATVKMGSDTLTYNTDYTVAYSNNKEVGTATITVTGKGNYTGTATGTFKIVESVPMFRLYNPNSGEHFYTQSTNERDNLKKLGWQYEGIGWYAPSSSNTPVYRLYNPNGGDHHYTVSVNERDMLKKAGWKYEGIGWYSDDAMGVKVLREYNPNATSGSHNFTTSESEHKHLVSLGWRDEGTAWYAVAVVS</sequence>
<dbReference type="SUPFAM" id="SSF51126">
    <property type="entry name" value="Pectin lyase-like"/>
    <property type="match status" value="1"/>
</dbReference>
<dbReference type="Proteomes" id="UP000182975">
    <property type="component" value="Unassembled WGS sequence"/>
</dbReference>
<name>A0A172RZD0_9ACTN</name>
<accession>A0A172RZD0</accession>
<proteinExistence type="predicted"/>
<reference evidence="4" key="1">
    <citation type="submission" date="2016-10" db="EMBL/GenBank/DDBJ databases">
        <authorList>
            <person name="Varghese N."/>
        </authorList>
    </citation>
    <scope>NUCLEOTIDE SEQUENCE [LARGE SCALE GENOMIC DNA]</scope>
    <source>
        <strain evidence="4">DSM 21843</strain>
    </source>
</reference>
<dbReference type="OrthoDB" id="3174657at2"/>
<evidence type="ECO:0000313" key="3">
    <source>
        <dbReference type="EMBL" id="SEO50770.1"/>
    </source>
</evidence>
<evidence type="ECO:0000256" key="1">
    <source>
        <dbReference type="SAM" id="MobiDB-lite"/>
    </source>
</evidence>
<gene>
    <name evidence="3" type="ORF">SAMN02910314_00384</name>
</gene>
<protein>
    <recommendedName>
        <fullName evidence="2">DUF5648 domain-containing protein</fullName>
    </recommendedName>
</protein>
<dbReference type="Pfam" id="PF18885">
    <property type="entry name" value="DUF5648"/>
    <property type="match status" value="1"/>
</dbReference>
<feature type="compositionally biased region" description="Polar residues" evidence="1">
    <location>
        <begin position="69"/>
        <end position="82"/>
    </location>
</feature>
<dbReference type="RefSeq" id="WP_066663561.1">
    <property type="nucleotide sequence ID" value="NZ_FOEC01000002.1"/>
</dbReference>
<dbReference type="KEGG" id="ddt:AAY81_07815"/>
<dbReference type="InterPro" id="IPR043708">
    <property type="entry name" value="DUF5648"/>
</dbReference>
<feature type="domain" description="DUF5648" evidence="2">
    <location>
        <begin position="1891"/>
        <end position="2022"/>
    </location>
</feature>
<feature type="region of interest" description="Disordered" evidence="1">
    <location>
        <begin position="66"/>
        <end position="90"/>
    </location>
</feature>
<dbReference type="InterPro" id="IPR011050">
    <property type="entry name" value="Pectin_lyase_fold/virulence"/>
</dbReference>
<dbReference type="PATRIC" id="fig|79604.3.peg.1571"/>
<organism evidence="3 4">
    <name type="scientific">Denitrobacterium detoxificans</name>
    <dbReference type="NCBI Taxonomy" id="79604"/>
    <lineage>
        <taxon>Bacteria</taxon>
        <taxon>Bacillati</taxon>
        <taxon>Actinomycetota</taxon>
        <taxon>Coriobacteriia</taxon>
        <taxon>Eggerthellales</taxon>
        <taxon>Eggerthellaceae</taxon>
        <taxon>Denitrobacterium</taxon>
    </lineage>
</organism>
<dbReference type="EMBL" id="FOEC01000002">
    <property type="protein sequence ID" value="SEO50770.1"/>
    <property type="molecule type" value="Genomic_DNA"/>
</dbReference>
<dbReference type="STRING" id="79604.AAY81_07815"/>
<evidence type="ECO:0000313" key="4">
    <source>
        <dbReference type="Proteomes" id="UP000182975"/>
    </source>
</evidence>